<evidence type="ECO:0000313" key="2">
    <source>
        <dbReference type="EMBL" id="OUM84151.1"/>
    </source>
</evidence>
<dbReference type="PANTHER" id="PTHR30032:SF1">
    <property type="entry name" value="N-ACETYLMURAMOYL-L-ALANINE AMIDASE LYTC"/>
    <property type="match status" value="1"/>
</dbReference>
<gene>
    <name evidence="2" type="ORF">BAA01_04250</name>
</gene>
<dbReference type="InterPro" id="IPR007253">
    <property type="entry name" value="Cell_wall-bd_2"/>
</dbReference>
<sequence length="372" mass="39062">MNIYPVHHRRKGSFAMMMLTCLLALAFCLPQASFAAGKVGVSASEEDHVFRFAGEDRFATSVAAASEIYPVTERVILVSNSNDFADGLAASVLAGAVDAPILLTQPGQVPDVVADYLASAEVKEIYLIGGPQAISAQVEKTLKQQYQVERIAGETREATAVQIAKKAKQLAPDYFEEVALIVNGRAPADALVAGPLAGQGMPLLMVNKDSIPQVTLKGLQELGVKAAFVVGGEAVVSDAVLGQLNNLLPGTTVNGVKMKAMQIGGDNRMETSLYLAELLPAADVLLVGWEGLADAVSAGYVGSLLGAPIIYTHAGKLDEEVGLYLEAVLYEDSTVTIFGGEKAVSSEVEAEVKAIFAALLEQQPTDPSTGQE</sequence>
<evidence type="ECO:0000313" key="3">
    <source>
        <dbReference type="Proteomes" id="UP000196475"/>
    </source>
</evidence>
<organism evidence="2 3">
    <name type="scientific">Bacillus thermozeamaize</name>
    <dbReference type="NCBI Taxonomy" id="230954"/>
    <lineage>
        <taxon>Bacteria</taxon>
        <taxon>Bacillati</taxon>
        <taxon>Bacillota</taxon>
        <taxon>Bacilli</taxon>
        <taxon>Bacillales</taxon>
        <taxon>Bacillaceae</taxon>
        <taxon>Bacillus</taxon>
    </lineage>
</organism>
<accession>A0A1Y3P9X2</accession>
<evidence type="ECO:0000256" key="1">
    <source>
        <dbReference type="SAM" id="SignalP"/>
    </source>
</evidence>
<proteinExistence type="predicted"/>
<evidence type="ECO:0008006" key="4">
    <source>
        <dbReference type="Google" id="ProtNLM"/>
    </source>
</evidence>
<dbReference type="Gene3D" id="3.40.50.12090">
    <property type="match status" value="1"/>
</dbReference>
<dbReference type="EMBL" id="LZRT01000142">
    <property type="protein sequence ID" value="OUM84151.1"/>
    <property type="molecule type" value="Genomic_DNA"/>
</dbReference>
<protein>
    <recommendedName>
        <fullName evidence="4">Cell wall-binding repeat 2 family protein</fullName>
    </recommendedName>
</protein>
<dbReference type="Proteomes" id="UP000196475">
    <property type="component" value="Unassembled WGS sequence"/>
</dbReference>
<name>A0A1Y3P9X2_9BACI</name>
<dbReference type="Pfam" id="PF04122">
    <property type="entry name" value="CW_binding_2"/>
    <property type="match status" value="3"/>
</dbReference>
<dbReference type="InterPro" id="IPR051922">
    <property type="entry name" value="Bact_Sporulation_Assoc"/>
</dbReference>
<comment type="caution">
    <text evidence="2">The sequence shown here is derived from an EMBL/GenBank/DDBJ whole genome shotgun (WGS) entry which is preliminary data.</text>
</comment>
<keyword evidence="1" id="KW-0732">Signal</keyword>
<reference evidence="3" key="1">
    <citation type="submission" date="2016-06" db="EMBL/GenBank/DDBJ databases">
        <authorList>
            <person name="Nascimento L."/>
            <person name="Pereira R.V."/>
            <person name="Martins L.F."/>
            <person name="Quaggio R.B."/>
            <person name="Silva A.M."/>
            <person name="Setubal J.C."/>
        </authorList>
    </citation>
    <scope>NUCLEOTIDE SEQUENCE [LARGE SCALE GENOMIC DNA]</scope>
</reference>
<dbReference type="AlphaFoldDB" id="A0A1Y3P9X2"/>
<dbReference type="PANTHER" id="PTHR30032">
    <property type="entry name" value="N-ACETYLMURAMOYL-L-ALANINE AMIDASE-RELATED"/>
    <property type="match status" value="1"/>
</dbReference>
<feature type="signal peptide" evidence="1">
    <location>
        <begin position="1"/>
        <end position="35"/>
    </location>
</feature>
<feature type="chain" id="PRO_5012937909" description="Cell wall-binding repeat 2 family protein" evidence="1">
    <location>
        <begin position="36"/>
        <end position="372"/>
    </location>
</feature>